<dbReference type="SMART" id="SM00860">
    <property type="entry name" value="SMI1_KNR4"/>
    <property type="match status" value="1"/>
</dbReference>
<protein>
    <submittedName>
        <fullName evidence="2">SMI1/KNR4 family protein</fullName>
    </submittedName>
</protein>
<proteinExistence type="predicted"/>
<dbReference type="Proteomes" id="UP000811255">
    <property type="component" value="Unassembled WGS sequence"/>
</dbReference>
<name>A0ABS5W6L1_9SPHN</name>
<dbReference type="InterPro" id="IPR037883">
    <property type="entry name" value="Knr4/Smi1-like_sf"/>
</dbReference>
<evidence type="ECO:0000313" key="2">
    <source>
        <dbReference type="EMBL" id="MBT2134742.1"/>
    </source>
</evidence>
<gene>
    <name evidence="2" type="ORF">KK137_10385</name>
</gene>
<sequence>MATTFEEFDRLCRSGSFFGPVDDLTIEGAELELGVRFPSEYSDLLRTYGAILAPGIAIYGLPATGAGGPSLWQSVVSVTKQLREWKQLGAYRNKYIVISEDDFGNYIYLDTSVSPKTRICVLGPGVEKVFDTSLFTFFLNFSRGNLAF</sequence>
<dbReference type="Pfam" id="PF14568">
    <property type="entry name" value="SUKH_6"/>
    <property type="match status" value="1"/>
</dbReference>
<evidence type="ECO:0000313" key="3">
    <source>
        <dbReference type="Proteomes" id="UP000811255"/>
    </source>
</evidence>
<dbReference type="SUPFAM" id="SSF160631">
    <property type="entry name" value="SMI1/KNR4-like"/>
    <property type="match status" value="1"/>
</dbReference>
<keyword evidence="3" id="KW-1185">Reference proteome</keyword>
<accession>A0ABS5W6L1</accession>
<reference evidence="2 3" key="1">
    <citation type="submission" date="2021-05" db="EMBL/GenBank/DDBJ databases">
        <title>Croceibacterium sp. LX-88 genome sequence.</title>
        <authorList>
            <person name="Luo X."/>
        </authorList>
    </citation>
    <scope>NUCLEOTIDE SEQUENCE [LARGE SCALE GENOMIC DNA]</scope>
    <source>
        <strain evidence="2 3">LX-88</strain>
    </source>
</reference>
<dbReference type="EMBL" id="JAHFVK010000002">
    <property type="protein sequence ID" value="MBT2134742.1"/>
    <property type="molecule type" value="Genomic_DNA"/>
</dbReference>
<feature type="domain" description="Knr4/Smi1-like" evidence="1">
    <location>
        <begin position="20"/>
        <end position="140"/>
    </location>
</feature>
<evidence type="ECO:0000259" key="1">
    <source>
        <dbReference type="SMART" id="SM00860"/>
    </source>
</evidence>
<organism evidence="2 3">
    <name type="scientific">Croceibacterium selenioxidans</name>
    <dbReference type="NCBI Taxonomy" id="2838833"/>
    <lineage>
        <taxon>Bacteria</taxon>
        <taxon>Pseudomonadati</taxon>
        <taxon>Pseudomonadota</taxon>
        <taxon>Alphaproteobacteria</taxon>
        <taxon>Sphingomonadales</taxon>
        <taxon>Erythrobacteraceae</taxon>
        <taxon>Croceibacterium</taxon>
    </lineage>
</organism>
<comment type="caution">
    <text evidence="2">The sequence shown here is derived from an EMBL/GenBank/DDBJ whole genome shotgun (WGS) entry which is preliminary data.</text>
</comment>
<dbReference type="Gene3D" id="3.40.1580.10">
    <property type="entry name" value="SMI1/KNR4-like"/>
    <property type="match status" value="1"/>
</dbReference>
<dbReference type="InterPro" id="IPR018958">
    <property type="entry name" value="Knr4/Smi1-like_dom"/>
</dbReference>
<dbReference type="RefSeq" id="WP_214536367.1">
    <property type="nucleotide sequence ID" value="NZ_JAHFVK010000002.1"/>
</dbReference>